<keyword evidence="2" id="KW-0813">Transport</keyword>
<evidence type="ECO:0000256" key="7">
    <source>
        <dbReference type="ARBA" id="ARBA00023136"/>
    </source>
</evidence>
<organism evidence="11 12">
    <name type="scientific">Streptomyces olivaceiscleroticus</name>
    <dbReference type="NCBI Taxonomy" id="68245"/>
    <lineage>
        <taxon>Bacteria</taxon>
        <taxon>Bacillati</taxon>
        <taxon>Actinomycetota</taxon>
        <taxon>Actinomycetes</taxon>
        <taxon>Kitasatosporales</taxon>
        <taxon>Streptomycetaceae</taxon>
        <taxon>Streptomyces</taxon>
    </lineage>
</organism>
<evidence type="ECO:0000256" key="1">
    <source>
        <dbReference type="ARBA" id="ARBA00004429"/>
    </source>
</evidence>
<accession>A0ABP3K544</accession>
<comment type="subcellular location">
    <subcellularLocation>
        <location evidence="1">Cell inner membrane</location>
        <topology evidence="1">Multi-pass membrane protein</topology>
    </subcellularLocation>
</comment>
<feature type="transmembrane region" description="Helical" evidence="10">
    <location>
        <begin position="66"/>
        <end position="86"/>
    </location>
</feature>
<feature type="transmembrane region" description="Helical" evidence="10">
    <location>
        <begin position="360"/>
        <end position="379"/>
    </location>
</feature>
<keyword evidence="4" id="KW-0997">Cell inner membrane</keyword>
<dbReference type="PANTHER" id="PTHR30574">
    <property type="entry name" value="INNER MEMBRANE PROTEIN YEDE"/>
    <property type="match status" value="1"/>
</dbReference>
<evidence type="ECO:0000256" key="10">
    <source>
        <dbReference type="SAM" id="Phobius"/>
    </source>
</evidence>
<keyword evidence="7 10" id="KW-0472">Membrane</keyword>
<dbReference type="InterPro" id="IPR007272">
    <property type="entry name" value="Sulf_transp_TsuA/YedE"/>
</dbReference>
<comment type="caution">
    <text evidence="11">The sequence shown here is derived from an EMBL/GenBank/DDBJ whole genome shotgun (WGS) entry which is preliminary data.</text>
</comment>
<feature type="region of interest" description="Disordered" evidence="9">
    <location>
        <begin position="1"/>
        <end position="37"/>
    </location>
</feature>
<keyword evidence="3" id="KW-1003">Cell membrane</keyword>
<keyword evidence="12" id="KW-1185">Reference proteome</keyword>
<gene>
    <name evidence="11" type="ORF">GCM10010361_39790</name>
</gene>
<proteinExistence type="inferred from homology"/>
<sequence>MTTAPPAGAAEAPPRTGTLLAPAPTHTPAPTAEPAPPVRRTPLVVAGLIGAGLTAYVWAANGAKPGILLLLGIALGFALFHSRFGFTSAWRQLIAVGNGTGLRAHALLLGTTATLFALVIGTGTGLFGSVPAPSAGPLGIALLVGAFLFAVGMQLGGACASGTLFAVGSGQSTIVLTLGGFIVGSTVAAWQYGLWRDLPALDPVLFSDHLGWAGSWAVTMVLLAVVVLVSRRVQARRNPPPLGTPPSARTTLARAFRGSWTLWAGALVLAVLGAAVLLVSGGAWGITSAFALWGSKLVGLLGGSPEHWAFWQDPKNAASYAGPVLADKTSLTDLGIMIGAAVAAAAGGVWKLHRGIPARTALAAVLGGILMGVGARMAGGCNIGAYLAGIASGSLHGWIWGAAALVGTWAGLRLRPAFGLGNPKPGDGVC</sequence>
<evidence type="ECO:0000256" key="8">
    <source>
        <dbReference type="ARBA" id="ARBA00035655"/>
    </source>
</evidence>
<reference evidence="12" key="1">
    <citation type="journal article" date="2019" name="Int. J. Syst. Evol. Microbiol.">
        <title>The Global Catalogue of Microorganisms (GCM) 10K type strain sequencing project: providing services to taxonomists for standard genome sequencing and annotation.</title>
        <authorList>
            <consortium name="The Broad Institute Genomics Platform"/>
            <consortium name="The Broad Institute Genome Sequencing Center for Infectious Disease"/>
            <person name="Wu L."/>
            <person name="Ma J."/>
        </authorList>
    </citation>
    <scope>NUCLEOTIDE SEQUENCE [LARGE SCALE GENOMIC DNA]</scope>
    <source>
        <strain evidence="12">JCM 4805</strain>
    </source>
</reference>
<feature type="transmembrane region" description="Helical" evidence="10">
    <location>
        <begin position="174"/>
        <end position="192"/>
    </location>
</feature>
<comment type="similarity">
    <text evidence="8">Belongs to the TsuA/YedE (TC 9.B.102) family.</text>
</comment>
<evidence type="ECO:0000256" key="6">
    <source>
        <dbReference type="ARBA" id="ARBA00022989"/>
    </source>
</evidence>
<feature type="transmembrane region" description="Helical" evidence="10">
    <location>
        <begin position="385"/>
        <end position="412"/>
    </location>
</feature>
<protein>
    <submittedName>
        <fullName evidence="11">YeeE/YedE family protein</fullName>
    </submittedName>
</protein>
<dbReference type="Proteomes" id="UP001500909">
    <property type="component" value="Unassembled WGS sequence"/>
</dbReference>
<name>A0ABP3K544_9ACTN</name>
<dbReference type="PANTHER" id="PTHR30574:SF1">
    <property type="entry name" value="SULPHUR TRANSPORT DOMAIN-CONTAINING PROTEIN"/>
    <property type="match status" value="1"/>
</dbReference>
<evidence type="ECO:0000256" key="3">
    <source>
        <dbReference type="ARBA" id="ARBA00022475"/>
    </source>
</evidence>
<dbReference type="RefSeq" id="WP_346096359.1">
    <property type="nucleotide sequence ID" value="NZ_BAAABY010000029.1"/>
</dbReference>
<feature type="transmembrane region" description="Helical" evidence="10">
    <location>
        <begin position="43"/>
        <end position="60"/>
    </location>
</feature>
<evidence type="ECO:0000256" key="5">
    <source>
        <dbReference type="ARBA" id="ARBA00022692"/>
    </source>
</evidence>
<feature type="compositionally biased region" description="Low complexity" evidence="9">
    <location>
        <begin position="1"/>
        <end position="24"/>
    </location>
</feature>
<feature type="compositionally biased region" description="Pro residues" evidence="9">
    <location>
        <begin position="25"/>
        <end position="37"/>
    </location>
</feature>
<keyword evidence="5 10" id="KW-0812">Transmembrane</keyword>
<evidence type="ECO:0000256" key="4">
    <source>
        <dbReference type="ARBA" id="ARBA00022519"/>
    </source>
</evidence>
<evidence type="ECO:0000313" key="11">
    <source>
        <dbReference type="EMBL" id="GAA0471682.1"/>
    </source>
</evidence>
<feature type="transmembrane region" description="Helical" evidence="10">
    <location>
        <begin position="334"/>
        <end position="353"/>
    </location>
</feature>
<evidence type="ECO:0000313" key="12">
    <source>
        <dbReference type="Proteomes" id="UP001500909"/>
    </source>
</evidence>
<feature type="transmembrane region" description="Helical" evidence="10">
    <location>
        <begin position="106"/>
        <end position="128"/>
    </location>
</feature>
<dbReference type="Pfam" id="PF04143">
    <property type="entry name" value="Sulf_transp"/>
    <property type="match status" value="1"/>
</dbReference>
<feature type="transmembrane region" description="Helical" evidence="10">
    <location>
        <begin position="262"/>
        <end position="286"/>
    </location>
</feature>
<evidence type="ECO:0000256" key="2">
    <source>
        <dbReference type="ARBA" id="ARBA00022448"/>
    </source>
</evidence>
<feature type="transmembrane region" description="Helical" evidence="10">
    <location>
        <begin position="212"/>
        <end position="229"/>
    </location>
</feature>
<feature type="transmembrane region" description="Helical" evidence="10">
    <location>
        <begin position="140"/>
        <end position="167"/>
    </location>
</feature>
<keyword evidence="6 10" id="KW-1133">Transmembrane helix</keyword>
<dbReference type="EMBL" id="BAAABY010000029">
    <property type="protein sequence ID" value="GAA0471682.1"/>
    <property type="molecule type" value="Genomic_DNA"/>
</dbReference>
<evidence type="ECO:0000256" key="9">
    <source>
        <dbReference type="SAM" id="MobiDB-lite"/>
    </source>
</evidence>